<dbReference type="PRINTS" id="PR00385">
    <property type="entry name" value="P450"/>
</dbReference>
<dbReference type="PANTHER" id="PTHR24305">
    <property type="entry name" value="CYTOCHROME P450"/>
    <property type="match status" value="1"/>
</dbReference>
<dbReference type="eggNOG" id="KOG0158">
    <property type="taxonomic scope" value="Eukaryota"/>
</dbReference>
<organism evidence="9 10">
    <name type="scientific">Pyronema omphalodes (strain CBS 100304)</name>
    <name type="common">Pyronema confluens</name>
    <dbReference type="NCBI Taxonomy" id="1076935"/>
    <lineage>
        <taxon>Eukaryota</taxon>
        <taxon>Fungi</taxon>
        <taxon>Dikarya</taxon>
        <taxon>Ascomycota</taxon>
        <taxon>Pezizomycotina</taxon>
        <taxon>Pezizomycetes</taxon>
        <taxon>Pezizales</taxon>
        <taxon>Pyronemataceae</taxon>
        <taxon>Pyronema</taxon>
    </lineage>
</organism>
<feature type="transmembrane region" description="Helical" evidence="8">
    <location>
        <begin position="72"/>
        <end position="94"/>
    </location>
</feature>
<evidence type="ECO:0000256" key="5">
    <source>
        <dbReference type="ARBA" id="ARBA00023004"/>
    </source>
</evidence>
<dbReference type="GO" id="GO:0005506">
    <property type="term" value="F:iron ion binding"/>
    <property type="evidence" value="ECO:0007669"/>
    <property type="project" value="InterPro"/>
</dbReference>
<name>U4L4X6_PYROM</name>
<dbReference type="InterPro" id="IPR050121">
    <property type="entry name" value="Cytochrome_P450_monoxygenase"/>
</dbReference>
<dbReference type="InterPro" id="IPR036396">
    <property type="entry name" value="Cyt_P450_sf"/>
</dbReference>
<keyword evidence="4" id="KW-0560">Oxidoreductase</keyword>
<keyword evidence="5 7" id="KW-0408">Iron</keyword>
<evidence type="ECO:0000256" key="8">
    <source>
        <dbReference type="SAM" id="Phobius"/>
    </source>
</evidence>
<dbReference type="Proteomes" id="UP000018144">
    <property type="component" value="Unassembled WGS sequence"/>
</dbReference>
<evidence type="ECO:0000256" key="2">
    <source>
        <dbReference type="ARBA" id="ARBA00010617"/>
    </source>
</evidence>
<evidence type="ECO:0000313" key="9">
    <source>
        <dbReference type="EMBL" id="CCX11663.1"/>
    </source>
</evidence>
<dbReference type="GO" id="GO:0016705">
    <property type="term" value="F:oxidoreductase activity, acting on paired donors, with incorporation or reduction of molecular oxygen"/>
    <property type="evidence" value="ECO:0007669"/>
    <property type="project" value="InterPro"/>
</dbReference>
<comment type="cofactor">
    <cofactor evidence="1 7">
        <name>heme</name>
        <dbReference type="ChEBI" id="CHEBI:30413"/>
    </cofactor>
</comment>
<comment type="similarity">
    <text evidence="2">Belongs to the cytochrome P450 family.</text>
</comment>
<dbReference type="STRING" id="1076935.U4L4X6"/>
<dbReference type="InterPro" id="IPR002401">
    <property type="entry name" value="Cyt_P450_E_grp-I"/>
</dbReference>
<dbReference type="GO" id="GO:0004497">
    <property type="term" value="F:monooxygenase activity"/>
    <property type="evidence" value="ECO:0007669"/>
    <property type="project" value="UniProtKB-KW"/>
</dbReference>
<feature type="transmembrane region" description="Helical" evidence="8">
    <location>
        <begin position="47"/>
        <end position="66"/>
    </location>
</feature>
<evidence type="ECO:0000313" key="10">
    <source>
        <dbReference type="Proteomes" id="UP000018144"/>
    </source>
</evidence>
<keyword evidence="6" id="KW-0503">Monooxygenase</keyword>
<evidence type="ECO:0000256" key="6">
    <source>
        <dbReference type="ARBA" id="ARBA00023033"/>
    </source>
</evidence>
<keyword evidence="10" id="KW-1185">Reference proteome</keyword>
<dbReference type="InterPro" id="IPR001128">
    <property type="entry name" value="Cyt_P450"/>
</dbReference>
<gene>
    <name evidence="9" type="ORF">PCON_11257</name>
</gene>
<keyword evidence="7" id="KW-0349">Heme</keyword>
<feature type="binding site" description="axial binding residue" evidence="7">
    <location>
        <position position="480"/>
    </location>
    <ligand>
        <name>heme</name>
        <dbReference type="ChEBI" id="CHEBI:30413"/>
    </ligand>
    <ligandPart>
        <name>Fe</name>
        <dbReference type="ChEBI" id="CHEBI:18248"/>
    </ligandPart>
</feature>
<evidence type="ECO:0000256" key="7">
    <source>
        <dbReference type="PIRSR" id="PIRSR602401-1"/>
    </source>
</evidence>
<dbReference type="PANTHER" id="PTHR24305:SF187">
    <property type="entry name" value="P450, PUTATIVE (EUROFUNG)-RELATED"/>
    <property type="match status" value="1"/>
</dbReference>
<keyword evidence="8" id="KW-0472">Membrane</keyword>
<protein>
    <submittedName>
        <fullName evidence="9">Similar to Cytochrome P450 67 acc. no. O00061</fullName>
    </submittedName>
</protein>
<keyword evidence="8" id="KW-1133">Transmembrane helix</keyword>
<dbReference type="PRINTS" id="PR00463">
    <property type="entry name" value="EP450I"/>
</dbReference>
<evidence type="ECO:0000256" key="1">
    <source>
        <dbReference type="ARBA" id="ARBA00001971"/>
    </source>
</evidence>
<dbReference type="AlphaFoldDB" id="U4L4X6"/>
<keyword evidence="3 7" id="KW-0479">Metal-binding</keyword>
<dbReference type="OrthoDB" id="6692864at2759"/>
<evidence type="ECO:0000256" key="4">
    <source>
        <dbReference type="ARBA" id="ARBA00023002"/>
    </source>
</evidence>
<accession>U4L4X6</accession>
<dbReference type="EMBL" id="HF935630">
    <property type="protein sequence ID" value="CCX11663.1"/>
    <property type="molecule type" value="Genomic_DNA"/>
</dbReference>
<sequence length="537" mass="60391">MSLTSAVTAIGNLPTNQLASGAAILGVLSHWTYFIHDERDRQAWEYLLTLIGTPPVLVSLVHFAGGKTIGDAGYIIAVATGSFLVALYGSIIVYRLWFHPLRKFPGPPMARLTKVYYAYKYSQSKGRYYEVQKEWFAKYGNVVRTGPNEITTIDPNALQVLSKTNKGTWYVFGEPTPSIQLVRDITTHSIRRRVWDKALSAKAIEGYLPHIRRHISLLLPQLAGEVDISRFFSYYAFDTMGVITYGRSFNMLEKAGRDGSDYFLRMTHASMRTLGLLAHIPWTLVLLENLGAAGKDHTNFLKWCDEISQERKQRGKGDDIFGVLLDVEPQNVGQHHIPLAGDSRTAIVAGSDTTASTLISLIAYLCSEPLVRQKLQEDVDKHGAESEYLEACINEALRLNPAVPSGTPRYSPPEGLVLEDGRRVPGGINMLFPLHAAQRDPRWFDSPEEFLPERWINPGPEQFARMNTVFQPFWVGRYQCAGKALAMTQLKMVTAAVVQKYAFHFKEGWTIERAMEGAIDTFTMEMKSVWCVFSERI</sequence>
<dbReference type="GO" id="GO:0020037">
    <property type="term" value="F:heme binding"/>
    <property type="evidence" value="ECO:0007669"/>
    <property type="project" value="InterPro"/>
</dbReference>
<dbReference type="Gene3D" id="1.10.630.10">
    <property type="entry name" value="Cytochrome P450"/>
    <property type="match status" value="1"/>
</dbReference>
<dbReference type="OMA" id="MIADRWI"/>
<dbReference type="SUPFAM" id="SSF48264">
    <property type="entry name" value="Cytochrome P450"/>
    <property type="match status" value="1"/>
</dbReference>
<proteinExistence type="inferred from homology"/>
<dbReference type="Pfam" id="PF00067">
    <property type="entry name" value="p450"/>
    <property type="match status" value="1"/>
</dbReference>
<reference evidence="9 10" key="1">
    <citation type="journal article" date="2013" name="PLoS Genet.">
        <title>The genome and development-dependent transcriptomes of Pyronema confluens: a window into fungal evolution.</title>
        <authorList>
            <person name="Traeger S."/>
            <person name="Altegoer F."/>
            <person name="Freitag M."/>
            <person name="Gabaldon T."/>
            <person name="Kempken F."/>
            <person name="Kumar A."/>
            <person name="Marcet-Houben M."/>
            <person name="Poggeler S."/>
            <person name="Stajich J.E."/>
            <person name="Nowrousian M."/>
        </authorList>
    </citation>
    <scope>NUCLEOTIDE SEQUENCE [LARGE SCALE GENOMIC DNA]</scope>
    <source>
        <strain evidence="10">CBS 100304</strain>
        <tissue evidence="9">Vegetative mycelium</tissue>
    </source>
</reference>
<keyword evidence="8" id="KW-0812">Transmembrane</keyword>
<evidence type="ECO:0000256" key="3">
    <source>
        <dbReference type="ARBA" id="ARBA00022723"/>
    </source>
</evidence>